<comment type="caution">
    <text evidence="14">The sequence shown here is derived from an EMBL/GenBank/DDBJ whole genome shotgun (WGS) entry which is preliminary data.</text>
</comment>
<dbReference type="PANTHER" id="PTHR10261:SF0">
    <property type="entry name" value="COATOMER SUBUNIT GAMMA-2"/>
    <property type="match status" value="1"/>
</dbReference>
<dbReference type="EMBL" id="SBIQ01000324">
    <property type="protein sequence ID" value="KAF7679721.1"/>
    <property type="molecule type" value="Genomic_DNA"/>
</dbReference>
<keyword evidence="6" id="KW-0677">Repeat</keyword>
<keyword evidence="15" id="KW-1185">Reference proteome</keyword>
<dbReference type="SUPFAM" id="SSF48371">
    <property type="entry name" value="ARM repeat"/>
    <property type="match status" value="1"/>
</dbReference>
<feature type="domain" description="Coatomer gamma subunit appendage Ig-like subdomain" evidence="13">
    <location>
        <begin position="530"/>
        <end position="608"/>
    </location>
</feature>
<dbReference type="InterPro" id="IPR037067">
    <property type="entry name" value="Coatomer_gsu_app_sf"/>
</dbReference>
<keyword evidence="11" id="KW-0968">Cytoplasmic vesicle</keyword>
<keyword evidence="9" id="KW-0333">Golgi apparatus</keyword>
<dbReference type="InterPro" id="IPR002553">
    <property type="entry name" value="Clathrin/coatomer_adapt-like_N"/>
</dbReference>
<dbReference type="Gene3D" id="2.60.40.1480">
    <property type="entry name" value="Coatomer, gamma subunit, appendage domain"/>
    <property type="match status" value="1"/>
</dbReference>
<evidence type="ECO:0000259" key="13">
    <source>
        <dbReference type="Pfam" id="PF08752"/>
    </source>
</evidence>
<name>A0ABQ7HVY3_9MICR</name>
<dbReference type="Gene3D" id="1.25.10.10">
    <property type="entry name" value="Leucine-rich Repeat Variant"/>
    <property type="match status" value="2"/>
</dbReference>
<evidence type="ECO:0000256" key="3">
    <source>
        <dbReference type="ARBA" id="ARBA00010720"/>
    </source>
</evidence>
<comment type="subcellular location">
    <subcellularLocation>
        <location evidence="2">Cytoplasmic vesicle</location>
        <location evidence="2">COPI-coated vesicle membrane</location>
        <topology evidence="2">Peripheral membrane protein</topology>
        <orientation evidence="2">Cytoplasmic side</orientation>
    </subcellularLocation>
    <subcellularLocation>
        <location evidence="1">Golgi apparatus membrane</location>
        <topology evidence="1">Peripheral membrane protein</topology>
        <orientation evidence="1">Cytoplasmic side</orientation>
    </subcellularLocation>
</comment>
<dbReference type="InterPro" id="IPR016024">
    <property type="entry name" value="ARM-type_fold"/>
</dbReference>
<dbReference type="InterPro" id="IPR017106">
    <property type="entry name" value="Coatomer_gsu"/>
</dbReference>
<dbReference type="Pfam" id="PF01602">
    <property type="entry name" value="Adaptin_N"/>
    <property type="match status" value="1"/>
</dbReference>
<evidence type="ECO:0000256" key="7">
    <source>
        <dbReference type="ARBA" id="ARBA00022892"/>
    </source>
</evidence>
<evidence type="ECO:0000256" key="6">
    <source>
        <dbReference type="ARBA" id="ARBA00022737"/>
    </source>
</evidence>
<gene>
    <name evidence="14" type="ORF">TCON_2482</name>
</gene>
<keyword evidence="10" id="KW-0472">Membrane</keyword>
<evidence type="ECO:0000256" key="4">
    <source>
        <dbReference type="ARBA" id="ARBA00022448"/>
    </source>
</evidence>
<dbReference type="Pfam" id="PF08752">
    <property type="entry name" value="COP-gamma_platf"/>
    <property type="match status" value="1"/>
</dbReference>
<keyword evidence="7" id="KW-0931">ER-Golgi transport</keyword>
<keyword evidence="5" id="KW-0963">Cytoplasm</keyword>
<feature type="domain" description="Clathrin/coatomer adaptor adaptin-like N-terminal" evidence="12">
    <location>
        <begin position="229"/>
        <end position="461"/>
    </location>
</feature>
<proteinExistence type="inferred from homology"/>
<reference evidence="14 15" key="1">
    <citation type="submission" date="2019-01" db="EMBL/GenBank/DDBJ databases">
        <title>Genomes sequencing and comparative genomics of infectious freshwater microsporidia, Cucumispora dikerogammari and Thelohania contejeani.</title>
        <authorList>
            <person name="Cormier A."/>
            <person name="Giraud I."/>
            <person name="Wattier R."/>
            <person name="Teixeira M."/>
            <person name="Grandjean F."/>
            <person name="Rigaud T."/>
            <person name="Cordaux R."/>
        </authorList>
    </citation>
    <scope>NUCLEOTIDE SEQUENCE [LARGE SCALE GENOMIC DNA]</scope>
    <source>
        <strain evidence="14">T1</strain>
        <tissue evidence="14">Spores</tissue>
    </source>
</reference>
<dbReference type="InterPro" id="IPR011989">
    <property type="entry name" value="ARM-like"/>
</dbReference>
<organism evidence="14 15">
    <name type="scientific">Astathelohania contejeani</name>
    <dbReference type="NCBI Taxonomy" id="164912"/>
    <lineage>
        <taxon>Eukaryota</taxon>
        <taxon>Fungi</taxon>
        <taxon>Fungi incertae sedis</taxon>
        <taxon>Microsporidia</taxon>
        <taxon>Astathelohaniidae</taxon>
        <taxon>Astathelohania</taxon>
    </lineage>
</organism>
<sequence>MSNLGQPAFKPILSETQLLSQMKETFSQLPLIPRKCVVALNQLTLYLARGNILTPSTARSIYFYLLRSFSSPELYLKNLIYACMNEIIKLTEEGFLGISVLTKDLDGKHDFRLKNNALKVLFKVVPEAMINDFEKYVKAALINPQRQDTAIIVCYILSQRNREAMRSWVGALSLTNTPLHDYHTLALSYELGLPIPEIKRGISAIFYVKTLKDPIKLKKFLDIKYIEDVIFIEAVRTLLKLDEEDVIPLLPLTIQSLKIMLKSPKKICRLAAMKQTNLLALKYPTKIASCNKEIEDLVADSNRALSYLAITTLLKTGTEETIDRLISQLPESLSDLSDNFKCVIIDTLQNLSLRYNTKENDFILFVNKALNEKGSLKFKRHVVKAMKEVLKRGHMRDKILNILCLYIEDSQYYQLTMDILDILGDEIKNEQKYVVHIYNRLILENSQVRCAALQALWKIGCGEELLMKYIYDEDEMVREQSVFLVQNSTNPGNFDLNELGEIKNDVVKYLGEEYIPKKVMNPFEEKYNCKYIKSCKSINLCEDEFSIILVKHVLTELVVLEFTITNNIENVKLTNGKLSILGLGTNGEKINFELLVENLEYKQATVISATTKLHGVYNGAFNYEICCSGDLSDTENDGFNILPFQINFMDFVYKEEPTENLEYFKETSFELEYIKKLGEASKRFIELMNLKIIKQESDGNRMGIMMCGVLKEKDLKSGIKVELELVVEECVIGEIKVWSDSMDVIDKVMNIIQ</sequence>
<keyword evidence="8" id="KW-0653">Protein transport</keyword>
<evidence type="ECO:0000313" key="15">
    <source>
        <dbReference type="Proteomes" id="UP001516464"/>
    </source>
</evidence>
<dbReference type="Proteomes" id="UP001516464">
    <property type="component" value="Unassembled WGS sequence"/>
</dbReference>
<evidence type="ECO:0000313" key="14">
    <source>
        <dbReference type="EMBL" id="KAF7679721.1"/>
    </source>
</evidence>
<dbReference type="InterPro" id="IPR013040">
    <property type="entry name" value="Coatomer_gsu_app_Ig-like_dom"/>
</dbReference>
<dbReference type="InterPro" id="IPR013041">
    <property type="entry name" value="Clathrin_app_Ig-like_sf"/>
</dbReference>
<evidence type="ECO:0000256" key="9">
    <source>
        <dbReference type="ARBA" id="ARBA00023034"/>
    </source>
</evidence>
<evidence type="ECO:0000256" key="8">
    <source>
        <dbReference type="ARBA" id="ARBA00022927"/>
    </source>
</evidence>
<keyword evidence="4" id="KW-0813">Transport</keyword>
<dbReference type="PANTHER" id="PTHR10261">
    <property type="entry name" value="COATOMER SUBUNIT GAMMA"/>
    <property type="match status" value="1"/>
</dbReference>
<evidence type="ECO:0000256" key="1">
    <source>
        <dbReference type="ARBA" id="ARBA00004255"/>
    </source>
</evidence>
<comment type="similarity">
    <text evidence="3">Belongs to the COPG family.</text>
</comment>
<evidence type="ECO:0000259" key="12">
    <source>
        <dbReference type="Pfam" id="PF01602"/>
    </source>
</evidence>
<evidence type="ECO:0000256" key="5">
    <source>
        <dbReference type="ARBA" id="ARBA00022490"/>
    </source>
</evidence>
<evidence type="ECO:0000256" key="2">
    <source>
        <dbReference type="ARBA" id="ARBA00004347"/>
    </source>
</evidence>
<evidence type="ECO:0000256" key="11">
    <source>
        <dbReference type="ARBA" id="ARBA00023329"/>
    </source>
</evidence>
<accession>A0ABQ7HVY3</accession>
<protein>
    <submittedName>
        <fullName evidence="14">Coatomer subunit gamma</fullName>
    </submittedName>
</protein>
<evidence type="ECO:0000256" key="10">
    <source>
        <dbReference type="ARBA" id="ARBA00023136"/>
    </source>
</evidence>
<dbReference type="SUPFAM" id="SSF49348">
    <property type="entry name" value="Clathrin adaptor appendage domain"/>
    <property type="match status" value="1"/>
</dbReference>